<dbReference type="Proteomes" id="UP000095285">
    <property type="component" value="Unassembled WGS sequence"/>
</dbReference>
<sequence>MAMRHHNIYQFRKTRRTKTITSKLKRTIQEKHNKKEREVPNKLKNHFELCFGRLKTLFKKLRNNEEILRPYDEIIQDRLQSGVIEEVYPDVNQDGIIHYLPDHEANRSQTAQEIRRNSYVNNVILSTREKRRRENS</sequence>
<proteinExistence type="predicted"/>
<accession>A0A1I7VEE6</accession>
<reference evidence="1" key="1">
    <citation type="submission" date="2012-04" db="EMBL/GenBank/DDBJ databases">
        <title>The Genome Sequence of Loa loa.</title>
        <authorList>
            <consortium name="The Broad Institute Genome Sequencing Platform"/>
            <consortium name="Broad Institute Genome Sequencing Center for Infectious Disease"/>
            <person name="Nutman T.B."/>
            <person name="Fink D.L."/>
            <person name="Russ C."/>
            <person name="Young S."/>
            <person name="Zeng Q."/>
            <person name="Gargeya S."/>
            <person name="Alvarado L."/>
            <person name="Berlin A."/>
            <person name="Chapman S.B."/>
            <person name="Chen Z."/>
            <person name="Freedman E."/>
            <person name="Gellesch M."/>
            <person name="Goldberg J."/>
            <person name="Griggs A."/>
            <person name="Gujja S."/>
            <person name="Heilman E.R."/>
            <person name="Heiman D."/>
            <person name="Howarth C."/>
            <person name="Mehta T."/>
            <person name="Neiman D."/>
            <person name="Pearson M."/>
            <person name="Roberts A."/>
            <person name="Saif S."/>
            <person name="Shea T."/>
            <person name="Shenoy N."/>
            <person name="Sisk P."/>
            <person name="Stolte C."/>
            <person name="Sykes S."/>
            <person name="White J."/>
            <person name="Yandava C."/>
            <person name="Haas B."/>
            <person name="Henn M.R."/>
            <person name="Nusbaum C."/>
            <person name="Birren B."/>
        </authorList>
    </citation>
    <scope>NUCLEOTIDE SEQUENCE [LARGE SCALE GENOMIC DNA]</scope>
</reference>
<dbReference type="AlphaFoldDB" id="A0A1I7VEE6"/>
<keyword evidence="1" id="KW-1185">Reference proteome</keyword>
<organism evidence="1 2">
    <name type="scientific">Loa loa</name>
    <name type="common">Eye worm</name>
    <name type="synonym">Filaria loa</name>
    <dbReference type="NCBI Taxonomy" id="7209"/>
    <lineage>
        <taxon>Eukaryota</taxon>
        <taxon>Metazoa</taxon>
        <taxon>Ecdysozoa</taxon>
        <taxon>Nematoda</taxon>
        <taxon>Chromadorea</taxon>
        <taxon>Rhabditida</taxon>
        <taxon>Spirurina</taxon>
        <taxon>Spiruromorpha</taxon>
        <taxon>Filarioidea</taxon>
        <taxon>Onchocercidae</taxon>
        <taxon>Loa</taxon>
    </lineage>
</organism>
<dbReference type="WBParaSite" id="EN70_1643">
    <property type="protein sequence ID" value="EN70_1643"/>
    <property type="gene ID" value="EN70_1643"/>
</dbReference>
<evidence type="ECO:0000313" key="1">
    <source>
        <dbReference type="Proteomes" id="UP000095285"/>
    </source>
</evidence>
<evidence type="ECO:0000313" key="2">
    <source>
        <dbReference type="WBParaSite" id="EN70_1643"/>
    </source>
</evidence>
<protein>
    <submittedName>
        <fullName evidence="2">Uncharacterized protein</fullName>
    </submittedName>
</protein>
<name>A0A1I7VEE6_LOALO</name>
<reference evidence="2" key="2">
    <citation type="submission" date="2016-11" db="UniProtKB">
        <authorList>
            <consortium name="WormBaseParasite"/>
        </authorList>
    </citation>
    <scope>IDENTIFICATION</scope>
</reference>